<dbReference type="KEGG" id="mng:MNEG_7141"/>
<accession>A0A0D2JNU3</accession>
<organism evidence="2 3">
    <name type="scientific">Monoraphidium neglectum</name>
    <dbReference type="NCBI Taxonomy" id="145388"/>
    <lineage>
        <taxon>Eukaryota</taxon>
        <taxon>Viridiplantae</taxon>
        <taxon>Chlorophyta</taxon>
        <taxon>core chlorophytes</taxon>
        <taxon>Chlorophyceae</taxon>
        <taxon>CS clade</taxon>
        <taxon>Sphaeropleales</taxon>
        <taxon>Selenastraceae</taxon>
        <taxon>Monoraphidium</taxon>
    </lineage>
</organism>
<dbReference type="AlphaFoldDB" id="A0A0D2JNU3"/>
<feature type="compositionally biased region" description="Basic and acidic residues" evidence="1">
    <location>
        <begin position="324"/>
        <end position="334"/>
    </location>
</feature>
<evidence type="ECO:0000313" key="2">
    <source>
        <dbReference type="EMBL" id="KIZ00818.1"/>
    </source>
</evidence>
<feature type="compositionally biased region" description="Low complexity" evidence="1">
    <location>
        <begin position="92"/>
        <end position="108"/>
    </location>
</feature>
<dbReference type="InterPro" id="IPR016197">
    <property type="entry name" value="Chromo-like_dom_sf"/>
</dbReference>
<keyword evidence="3" id="KW-1185">Reference proteome</keyword>
<dbReference type="OrthoDB" id="562068at2759"/>
<evidence type="ECO:0008006" key="4">
    <source>
        <dbReference type="Google" id="ProtNLM"/>
    </source>
</evidence>
<dbReference type="Proteomes" id="UP000054498">
    <property type="component" value="Unassembled WGS sequence"/>
</dbReference>
<evidence type="ECO:0000256" key="1">
    <source>
        <dbReference type="SAM" id="MobiDB-lite"/>
    </source>
</evidence>
<gene>
    <name evidence="2" type="ORF">MNEG_7141</name>
</gene>
<dbReference type="CDD" id="cd00024">
    <property type="entry name" value="CD_CSD"/>
    <property type="match status" value="1"/>
</dbReference>
<dbReference type="SUPFAM" id="SSF54160">
    <property type="entry name" value="Chromo domain-like"/>
    <property type="match status" value="1"/>
</dbReference>
<protein>
    <recommendedName>
        <fullName evidence="4">Chromo domain-containing protein</fullName>
    </recommendedName>
</protein>
<reference evidence="2 3" key="1">
    <citation type="journal article" date="2013" name="BMC Genomics">
        <title>Reconstruction of the lipid metabolism for the microalga Monoraphidium neglectum from its genome sequence reveals characteristics suitable for biofuel production.</title>
        <authorList>
            <person name="Bogen C."/>
            <person name="Al-Dilaimi A."/>
            <person name="Albersmeier A."/>
            <person name="Wichmann J."/>
            <person name="Grundmann M."/>
            <person name="Rupp O."/>
            <person name="Lauersen K.J."/>
            <person name="Blifernez-Klassen O."/>
            <person name="Kalinowski J."/>
            <person name="Goesmann A."/>
            <person name="Mussgnug J.H."/>
            <person name="Kruse O."/>
        </authorList>
    </citation>
    <scope>NUCLEOTIDE SEQUENCE [LARGE SCALE GENOMIC DNA]</scope>
    <source>
        <strain evidence="2 3">SAG 48.87</strain>
    </source>
</reference>
<feature type="compositionally biased region" description="Low complexity" evidence="1">
    <location>
        <begin position="18"/>
        <end position="60"/>
    </location>
</feature>
<proteinExistence type="predicted"/>
<dbReference type="Gene3D" id="2.40.50.40">
    <property type="match status" value="1"/>
</dbReference>
<dbReference type="RefSeq" id="XP_013899837.1">
    <property type="nucleotide sequence ID" value="XM_014044383.1"/>
</dbReference>
<name>A0A0D2JNU3_9CHLO</name>
<feature type="compositionally biased region" description="Low complexity" evidence="1">
    <location>
        <begin position="69"/>
        <end position="84"/>
    </location>
</feature>
<feature type="region of interest" description="Disordered" evidence="1">
    <location>
        <begin position="247"/>
        <end position="375"/>
    </location>
</feature>
<feature type="region of interest" description="Disordered" evidence="1">
    <location>
        <begin position="18"/>
        <end position="108"/>
    </location>
</feature>
<feature type="compositionally biased region" description="Low complexity" evidence="1">
    <location>
        <begin position="258"/>
        <end position="273"/>
    </location>
</feature>
<dbReference type="GeneID" id="25740017"/>
<dbReference type="EMBL" id="KK101456">
    <property type="protein sequence ID" value="KIZ00818.1"/>
    <property type="molecule type" value="Genomic_DNA"/>
</dbReference>
<sequence length="445" mass="44619">MPSLRGIRTTPALAAAAAAADAGAAAASPGAEAPAAAATPAPGAAGAAPLAPPQQQRAAGTGRECADDPPSSSLPQGAASSGSGAPQGAGGAELATPEPAAPGAATAAADVEATPPLAFSAGGFECDGQQGDTGMDCMDCMDGLDCMDGTDCMDCNDGMDGMRADGVNGISSGGDDDGGVAADCDLAHPSGAAAAPSARAHIDQECSEGLAVALAAAVGSAAGGSAGRETRLTRDVQAGCKVLCSSSGGRGRKRRAAESAGVAVKGATDAAADAPRKTRDQADGAAAGGCCRSTKRQTRSRAAGASGGAGEVAAGGSTKAARGGGDEAERRATRDQPGFPGSTPRQQAEADRAWAAGEEVAMRPQSVPKKTAEEHRREAHDKEFWVRCIKGHRLCRKTRKREFLVHWWYFSDAWNSWEPREMLSGPPGTYKWALPMPSAVARIKR</sequence>
<evidence type="ECO:0000313" key="3">
    <source>
        <dbReference type="Proteomes" id="UP000054498"/>
    </source>
</evidence>